<proteinExistence type="predicted"/>
<dbReference type="Proteomes" id="UP000827872">
    <property type="component" value="Linkage Group LG02"/>
</dbReference>
<organism evidence="1 2">
    <name type="scientific">Sphaerodactylus townsendi</name>
    <dbReference type="NCBI Taxonomy" id="933632"/>
    <lineage>
        <taxon>Eukaryota</taxon>
        <taxon>Metazoa</taxon>
        <taxon>Chordata</taxon>
        <taxon>Craniata</taxon>
        <taxon>Vertebrata</taxon>
        <taxon>Euteleostomi</taxon>
        <taxon>Lepidosauria</taxon>
        <taxon>Squamata</taxon>
        <taxon>Bifurcata</taxon>
        <taxon>Gekkota</taxon>
        <taxon>Sphaerodactylidae</taxon>
        <taxon>Sphaerodactylus</taxon>
    </lineage>
</organism>
<evidence type="ECO:0000313" key="2">
    <source>
        <dbReference type="Proteomes" id="UP000827872"/>
    </source>
</evidence>
<keyword evidence="2" id="KW-1185">Reference proteome</keyword>
<reference evidence="1" key="1">
    <citation type="submission" date="2021-08" db="EMBL/GenBank/DDBJ databases">
        <title>The first chromosome-level gecko genome reveals the dynamic sex chromosomes of Neotropical dwarf geckos (Sphaerodactylidae: Sphaerodactylus).</title>
        <authorList>
            <person name="Pinto B.J."/>
            <person name="Keating S.E."/>
            <person name="Gamble T."/>
        </authorList>
    </citation>
    <scope>NUCLEOTIDE SEQUENCE</scope>
    <source>
        <strain evidence="1">TG3544</strain>
    </source>
</reference>
<gene>
    <name evidence="1" type="ORF">K3G42_021916</name>
</gene>
<dbReference type="EMBL" id="CM037615">
    <property type="protein sequence ID" value="KAH8013766.1"/>
    <property type="molecule type" value="Genomic_DNA"/>
</dbReference>
<protein>
    <submittedName>
        <fullName evidence="1">Uncharacterized protein</fullName>
    </submittedName>
</protein>
<comment type="caution">
    <text evidence="1">The sequence shown here is derived from an EMBL/GenBank/DDBJ whole genome shotgun (WGS) entry which is preliminary data.</text>
</comment>
<accession>A0ACB8G222</accession>
<name>A0ACB8G222_9SAUR</name>
<evidence type="ECO:0000313" key="1">
    <source>
        <dbReference type="EMBL" id="KAH8013766.1"/>
    </source>
</evidence>
<sequence length="88" mass="9857">MKLILVLLLSISLICSSDADMCEAVSDLVNKLLYESEEEFREEAALYGSDKGVDAAMKLRVCANGFLDEERPAYYDLVEDLLSHCSFK</sequence>